<reference evidence="5 6" key="1">
    <citation type="submission" date="2024-03" db="EMBL/GenBank/DDBJ databases">
        <title>High-quality draft genome sequencing of Tistrella sp. BH-R2-4.</title>
        <authorList>
            <person name="Dong C."/>
        </authorList>
    </citation>
    <scope>NUCLEOTIDE SEQUENCE [LARGE SCALE GENOMIC DNA]</scope>
    <source>
        <strain evidence="5 6">BH-R2-4</strain>
    </source>
</reference>
<protein>
    <submittedName>
        <fullName evidence="5">Helix-turn-helix transcriptional regulator</fullName>
    </submittedName>
</protein>
<sequence length="293" mass="31025">MTVMTSGSERCVVQREGVGATARIIQRRTLLLTRIVVDLPTLMVVRQGSKRLIGPGGEITIPAGGAAAIAGGRIFDVINRPAAGGIYEAEWLVCDPAVIAGFAADGEGAGRPIAEAMAIGTMAPDFASAVDRARAAVFAGGDLPHMVAVQRIREVLGWIGHHGGRFAAPPPPSVAARIRALVSRDLRAAWRSNDLAGRLAMSEATLRRRLAAEGLSLTGLLVDIRMSHALMLLQATDLGITRIAFDVGYDSPSRFAARFRQRFGHPPAAVREHVSVRMAVQPYADENAGISAK</sequence>
<evidence type="ECO:0000259" key="4">
    <source>
        <dbReference type="PROSITE" id="PS01124"/>
    </source>
</evidence>
<dbReference type="Pfam" id="PF12833">
    <property type="entry name" value="HTH_18"/>
    <property type="match status" value="1"/>
</dbReference>
<keyword evidence="3" id="KW-0804">Transcription</keyword>
<keyword evidence="1" id="KW-0805">Transcription regulation</keyword>
<dbReference type="InterPro" id="IPR018062">
    <property type="entry name" value="HTH_AraC-typ_CS"/>
</dbReference>
<dbReference type="PANTHER" id="PTHR47894:SF4">
    <property type="entry name" value="HTH-TYPE TRANSCRIPTIONAL REGULATOR GADX"/>
    <property type="match status" value="1"/>
</dbReference>
<dbReference type="Proteomes" id="UP001413721">
    <property type="component" value="Unassembled WGS sequence"/>
</dbReference>
<comment type="caution">
    <text evidence="5">The sequence shown here is derived from an EMBL/GenBank/DDBJ whole genome shotgun (WGS) entry which is preliminary data.</text>
</comment>
<evidence type="ECO:0000313" key="5">
    <source>
        <dbReference type="EMBL" id="MEN2990683.1"/>
    </source>
</evidence>
<dbReference type="InterPro" id="IPR018060">
    <property type="entry name" value="HTH_AraC"/>
</dbReference>
<evidence type="ECO:0000313" key="6">
    <source>
        <dbReference type="Proteomes" id="UP001413721"/>
    </source>
</evidence>
<dbReference type="SMART" id="SM00342">
    <property type="entry name" value="HTH_ARAC"/>
    <property type="match status" value="1"/>
</dbReference>
<dbReference type="PANTHER" id="PTHR47894">
    <property type="entry name" value="HTH-TYPE TRANSCRIPTIONAL REGULATOR GADX"/>
    <property type="match status" value="1"/>
</dbReference>
<name>A0ABU9YPF3_9PROT</name>
<dbReference type="InterPro" id="IPR009057">
    <property type="entry name" value="Homeodomain-like_sf"/>
</dbReference>
<dbReference type="PROSITE" id="PS01124">
    <property type="entry name" value="HTH_ARAC_FAMILY_2"/>
    <property type="match status" value="1"/>
</dbReference>
<dbReference type="EMBL" id="JBBKTW010000008">
    <property type="protein sequence ID" value="MEN2990683.1"/>
    <property type="molecule type" value="Genomic_DNA"/>
</dbReference>
<gene>
    <name evidence="5" type="ORF">WG926_20380</name>
</gene>
<dbReference type="Gene3D" id="1.10.10.60">
    <property type="entry name" value="Homeodomain-like"/>
    <property type="match status" value="1"/>
</dbReference>
<dbReference type="PROSITE" id="PS00041">
    <property type="entry name" value="HTH_ARAC_FAMILY_1"/>
    <property type="match status" value="1"/>
</dbReference>
<keyword evidence="6" id="KW-1185">Reference proteome</keyword>
<accession>A0ABU9YPF3</accession>
<proteinExistence type="predicted"/>
<keyword evidence="2" id="KW-0238">DNA-binding</keyword>
<evidence type="ECO:0000256" key="1">
    <source>
        <dbReference type="ARBA" id="ARBA00023015"/>
    </source>
</evidence>
<organism evidence="5 6">
    <name type="scientific">Tistrella arctica</name>
    <dbReference type="NCBI Taxonomy" id="3133430"/>
    <lineage>
        <taxon>Bacteria</taxon>
        <taxon>Pseudomonadati</taxon>
        <taxon>Pseudomonadota</taxon>
        <taxon>Alphaproteobacteria</taxon>
        <taxon>Geminicoccales</taxon>
        <taxon>Geminicoccaceae</taxon>
        <taxon>Tistrella</taxon>
    </lineage>
</organism>
<feature type="domain" description="HTH araC/xylS-type" evidence="4">
    <location>
        <begin position="176"/>
        <end position="273"/>
    </location>
</feature>
<evidence type="ECO:0000256" key="3">
    <source>
        <dbReference type="ARBA" id="ARBA00023163"/>
    </source>
</evidence>
<dbReference type="RefSeq" id="WP_345938151.1">
    <property type="nucleotide sequence ID" value="NZ_JBBKTW010000008.1"/>
</dbReference>
<dbReference type="SUPFAM" id="SSF46689">
    <property type="entry name" value="Homeodomain-like"/>
    <property type="match status" value="1"/>
</dbReference>
<evidence type="ECO:0000256" key="2">
    <source>
        <dbReference type="ARBA" id="ARBA00023125"/>
    </source>
</evidence>